<evidence type="ECO:0000313" key="2">
    <source>
        <dbReference type="EMBL" id="CAL1527532.1"/>
    </source>
</evidence>
<accession>A0AAV2H1J6</accession>
<dbReference type="AlphaFoldDB" id="A0AAV2H1J6"/>
<evidence type="ECO:0008006" key="4">
    <source>
        <dbReference type="Google" id="ProtNLM"/>
    </source>
</evidence>
<feature type="compositionally biased region" description="Polar residues" evidence="1">
    <location>
        <begin position="37"/>
        <end position="49"/>
    </location>
</feature>
<comment type="caution">
    <text evidence="2">The sequence shown here is derived from an EMBL/GenBank/DDBJ whole genome shotgun (WGS) entry which is preliminary data.</text>
</comment>
<evidence type="ECO:0000256" key="1">
    <source>
        <dbReference type="SAM" id="MobiDB-lite"/>
    </source>
</evidence>
<proteinExistence type="predicted"/>
<feature type="compositionally biased region" description="Basic and acidic residues" evidence="1">
    <location>
        <begin position="1"/>
        <end position="14"/>
    </location>
</feature>
<dbReference type="PANTHER" id="PTHR16524:SF2">
    <property type="entry name" value="CELL DEATH REGULATOR AVEN"/>
    <property type="match status" value="1"/>
</dbReference>
<reference evidence="2 3" key="1">
    <citation type="submission" date="2024-04" db="EMBL/GenBank/DDBJ databases">
        <authorList>
            <consortium name="Genoscope - CEA"/>
            <person name="William W."/>
        </authorList>
    </citation>
    <scope>NUCLEOTIDE SEQUENCE [LARGE SCALE GENOMIC DNA]</scope>
</reference>
<protein>
    <recommendedName>
        <fullName evidence="4">Cell death regulator Aven</fullName>
    </recommendedName>
</protein>
<name>A0AAV2H1J6_LYMST</name>
<dbReference type="Proteomes" id="UP001497497">
    <property type="component" value="Unassembled WGS sequence"/>
</dbReference>
<sequence>MRPDEHKKKKNEAYKKKHGLTSGGEERAGKHKDKSGKANTAHKSLSGDTNKTKTAEHHKNEPHDMAGHNQARALEKTNKNTELSRDPSSGNAMGAYHLRKNLGSSDSSSSDSGNDEKTGAVKNKRKNYRRREIVSNWNKYELEPNQEEEKIVSRGENFEKLISMAGKAMSHFRFKDELEWEQDDELTETDNGDMYSQVLSINPADLIRNLSCIPVHQILGISQDVFPSTQIGLMIDVAKRNKDAFELALGEELRPHVEFHELQNKHVTDTNGRTQMVETLHPRMSSVPESSSGICISQDENNVVKNSSNINRDISKGFSNINTVDSGQQSGRLSLQDEDLDLLLGLDSNGKVPGQEQGNTPSEPPKNGQTKTTGKAAQESDNLEDWLDSVLDD</sequence>
<evidence type="ECO:0000313" key="3">
    <source>
        <dbReference type="Proteomes" id="UP001497497"/>
    </source>
</evidence>
<dbReference type="EMBL" id="CAXITT010000019">
    <property type="protein sequence ID" value="CAL1527532.1"/>
    <property type="molecule type" value="Genomic_DNA"/>
</dbReference>
<feature type="compositionally biased region" description="Basic and acidic residues" evidence="1">
    <location>
        <begin position="50"/>
        <end position="66"/>
    </location>
</feature>
<gene>
    <name evidence="2" type="ORF">GSLYS_00001709001</name>
</gene>
<dbReference type="InterPro" id="IPR026187">
    <property type="entry name" value="Aven"/>
</dbReference>
<feature type="region of interest" description="Disordered" evidence="1">
    <location>
        <begin position="1"/>
        <end position="127"/>
    </location>
</feature>
<feature type="region of interest" description="Disordered" evidence="1">
    <location>
        <begin position="346"/>
        <end position="393"/>
    </location>
</feature>
<feature type="compositionally biased region" description="Basic and acidic residues" evidence="1">
    <location>
        <begin position="73"/>
        <end position="85"/>
    </location>
</feature>
<feature type="compositionally biased region" description="Acidic residues" evidence="1">
    <location>
        <begin position="381"/>
        <end position="393"/>
    </location>
</feature>
<feature type="compositionally biased region" description="Polar residues" evidence="1">
    <location>
        <begin position="356"/>
        <end position="375"/>
    </location>
</feature>
<dbReference type="GO" id="GO:0010972">
    <property type="term" value="P:negative regulation of G2/M transition of mitotic cell cycle"/>
    <property type="evidence" value="ECO:0007669"/>
    <property type="project" value="TreeGrafter"/>
</dbReference>
<keyword evidence="3" id="KW-1185">Reference proteome</keyword>
<organism evidence="2 3">
    <name type="scientific">Lymnaea stagnalis</name>
    <name type="common">Great pond snail</name>
    <name type="synonym">Helix stagnalis</name>
    <dbReference type="NCBI Taxonomy" id="6523"/>
    <lineage>
        <taxon>Eukaryota</taxon>
        <taxon>Metazoa</taxon>
        <taxon>Spiralia</taxon>
        <taxon>Lophotrochozoa</taxon>
        <taxon>Mollusca</taxon>
        <taxon>Gastropoda</taxon>
        <taxon>Heterobranchia</taxon>
        <taxon>Euthyneura</taxon>
        <taxon>Panpulmonata</taxon>
        <taxon>Hygrophila</taxon>
        <taxon>Lymnaeoidea</taxon>
        <taxon>Lymnaeidae</taxon>
        <taxon>Lymnaea</taxon>
    </lineage>
</organism>
<dbReference type="PANTHER" id="PTHR16524">
    <property type="entry name" value="CELL DEATH REGULATOR AVEN"/>
    <property type="match status" value="1"/>
</dbReference>